<evidence type="ECO:0000313" key="3">
    <source>
        <dbReference type="EMBL" id="JAG94990.1"/>
    </source>
</evidence>
<keyword evidence="1" id="KW-0812">Transmembrane</keyword>
<evidence type="ECO:0000259" key="2">
    <source>
        <dbReference type="Pfam" id="PF09335"/>
    </source>
</evidence>
<feature type="domain" description="VTT" evidence="2">
    <location>
        <begin position="122"/>
        <end position="241"/>
    </location>
</feature>
<sequence>MSSSPHDLMREGGVVNVEQKRRQETTNYVRLGLSEEQEVDELGIRQPAEISKFVSLWWWTKIISLCIIIAAFLAVFVIWGVPLIAEKVVVPIMKWEASSFKRPVLAFILTASMAIFPVFLLPSGPSMWLAGMIFGYGLGFLIIMAGTTIGMSLPYFIGSLFRKQIHKWLKRWPKRAAVIRLVGEGSWFRQFQTIAIVRISPFPYTIFNYAVVATNIKFGPYLCGSVAGMAPEALIFIYSGRLLKTLADVKYKNQHLTPVEIIYNVICFIIAIGTAIAFTIYARRALRDLQEKEDSQKGDTVDSCGSINLVNLESVSVRHLEDFTAEMSVNVSSTV</sequence>
<protein>
    <recommendedName>
        <fullName evidence="2">VTT domain-containing protein</fullName>
    </recommendedName>
</protein>
<name>A0A0D6QZA5_ARACU</name>
<keyword evidence="1" id="KW-0472">Membrane</keyword>
<accession>A0A0D6QZA5</accession>
<dbReference type="Pfam" id="PF09335">
    <property type="entry name" value="VTT_dom"/>
    <property type="match status" value="1"/>
</dbReference>
<feature type="transmembrane region" description="Helical" evidence="1">
    <location>
        <begin position="62"/>
        <end position="84"/>
    </location>
</feature>
<feature type="transmembrane region" description="Helical" evidence="1">
    <location>
        <begin position="133"/>
        <end position="161"/>
    </location>
</feature>
<dbReference type="InterPro" id="IPR032816">
    <property type="entry name" value="VTT_dom"/>
</dbReference>
<evidence type="ECO:0000256" key="1">
    <source>
        <dbReference type="SAM" id="Phobius"/>
    </source>
</evidence>
<proteinExistence type="predicted"/>
<organism evidence="3">
    <name type="scientific">Araucaria cunninghamii</name>
    <name type="common">Hoop pine</name>
    <name type="synonym">Moreton Bay pine</name>
    <dbReference type="NCBI Taxonomy" id="56994"/>
    <lineage>
        <taxon>Eukaryota</taxon>
        <taxon>Viridiplantae</taxon>
        <taxon>Streptophyta</taxon>
        <taxon>Embryophyta</taxon>
        <taxon>Tracheophyta</taxon>
        <taxon>Spermatophyta</taxon>
        <taxon>Pinopsida</taxon>
        <taxon>Pinidae</taxon>
        <taxon>Conifers II</taxon>
        <taxon>Araucariales</taxon>
        <taxon>Araucariaceae</taxon>
        <taxon>Araucaria</taxon>
    </lineage>
</organism>
<reference evidence="3" key="1">
    <citation type="submission" date="2015-03" db="EMBL/GenBank/DDBJ databases">
        <title>A transcriptome of Araucaria cunninghamii, an australian fine timber species.</title>
        <authorList>
            <person name="Jing Yi C.J.Y."/>
            <person name="Yin San L.Y.S."/>
            <person name="Abdul Karim S.S."/>
            <person name="Wan Azmi N.N."/>
            <person name="Hercus R.R."/>
            <person name="Croft L.L."/>
        </authorList>
    </citation>
    <scope>NUCLEOTIDE SEQUENCE</scope>
    <source>
        <strain evidence="3">MI0301</strain>
        <tissue evidence="3">Leaf</tissue>
    </source>
</reference>
<feature type="transmembrane region" description="Helical" evidence="1">
    <location>
        <begin position="221"/>
        <end position="241"/>
    </location>
</feature>
<dbReference type="PANTHER" id="PTHR46431:SF5">
    <property type="entry name" value="EXPRESSED PROTEIN"/>
    <property type="match status" value="1"/>
</dbReference>
<feature type="transmembrane region" description="Helical" evidence="1">
    <location>
        <begin position="261"/>
        <end position="282"/>
    </location>
</feature>
<dbReference type="EMBL" id="GCKF01041846">
    <property type="protein sequence ID" value="JAG94990.1"/>
    <property type="molecule type" value="Transcribed_RNA"/>
</dbReference>
<dbReference type="AlphaFoldDB" id="A0A0D6QZA5"/>
<dbReference type="PANTHER" id="PTHR46431">
    <property type="entry name" value="EXPRESSED PROTEIN"/>
    <property type="match status" value="1"/>
</dbReference>
<keyword evidence="1" id="KW-1133">Transmembrane helix</keyword>
<feature type="transmembrane region" description="Helical" evidence="1">
    <location>
        <begin position="104"/>
        <end position="121"/>
    </location>
</feature>